<dbReference type="PANTHER" id="PTHR47940:SF1">
    <property type="entry name" value="PROTEIN LOW PHOTOSYNTHETIC EFFICIENCY 1, CHLOROPLASTIC"/>
    <property type="match status" value="1"/>
</dbReference>
<dbReference type="PROSITE" id="PS51375">
    <property type="entry name" value="PPR"/>
    <property type="match status" value="6"/>
</dbReference>
<keyword evidence="1" id="KW-0677">Repeat</keyword>
<feature type="domain" description="PROP1-like PPR" evidence="3">
    <location>
        <begin position="461"/>
        <end position="617"/>
    </location>
</feature>
<evidence type="ECO:0000313" key="4">
    <source>
        <dbReference type="EMBL" id="KAG0479966.1"/>
    </source>
</evidence>
<dbReference type="InterPro" id="IPR053343">
    <property type="entry name" value="PSII_mRNA-binding_protein"/>
</dbReference>
<sequence>MQSLSCSYSKGSSLPVPYPDIDLVHYHTFWRKKKSGHGCLRVQTRNLSHRPFFNCRTRSYHRGPKMISLALINDPEQLENKNEEVISLLPVQENPCSKPETAEMVEKERVDVKALAKSLHDAKTFDEVDEVLKNFDALPLPVFSSIIRGLGMDKRVDTAFAVLDWLKKKGNHSGSTPSPNLFIYNSLLGALKQVAQYSKIGEVMEEMRSQGILPNIVTYNTLMSVYLDQGKPEEALNVFTEIHRNGLTPSPATYSIVQLTYSKMNDAIGAIRSFVKFREEYEKQLMENDPDAGWKTEFVKLENFTIRICYLVMRQRLVHEEDASTNLFKILTEMDRFRVRPGRVEYEKLIWACTRESHHNVARELYQRIRDMKNGISLSVCNHVIWLMGKAKKWWAALEVYEDLLDKGPAPNNLSYDLIVSHFGILLGAAKRKGLWRWGLRLINKMMDKGLRPGVAEWNAVLFACSKASETSAAVQIFKRMIEHGEKPSVASYGALLSALEKGKLYDEAIQVWEHMRKVGVKPNLHAYTIVALVYMGNGMVEMVDCVLKEMTSSNIQPSIVTFNAIITACARKGMGGSAMEWFYRMKLQNVKPNEITYDMLIAALARDGKPRLAYDLYLRGMKEGHLLSPKSYDVILQSSLAYGIIIDTNALGPRPPQEKRSVRTGKDLFEFCELADLPKKGQPFGQEEIYGPEALER</sequence>
<evidence type="ECO:0000259" key="3">
    <source>
        <dbReference type="Pfam" id="PF17177"/>
    </source>
</evidence>
<gene>
    <name evidence="4" type="ORF">HPP92_010824</name>
</gene>
<feature type="repeat" description="PPR" evidence="2">
    <location>
        <begin position="215"/>
        <end position="249"/>
    </location>
</feature>
<organism evidence="4 5">
    <name type="scientific">Vanilla planifolia</name>
    <name type="common">Vanilla</name>
    <dbReference type="NCBI Taxonomy" id="51239"/>
    <lineage>
        <taxon>Eukaryota</taxon>
        <taxon>Viridiplantae</taxon>
        <taxon>Streptophyta</taxon>
        <taxon>Embryophyta</taxon>
        <taxon>Tracheophyta</taxon>
        <taxon>Spermatophyta</taxon>
        <taxon>Magnoliopsida</taxon>
        <taxon>Liliopsida</taxon>
        <taxon>Asparagales</taxon>
        <taxon>Orchidaceae</taxon>
        <taxon>Vanilloideae</taxon>
        <taxon>Vanilleae</taxon>
        <taxon>Vanilla</taxon>
    </lineage>
</organism>
<dbReference type="InterPro" id="IPR033443">
    <property type="entry name" value="PROP1-like_PPR_dom"/>
</dbReference>
<feature type="repeat" description="PPR" evidence="2">
    <location>
        <begin position="594"/>
        <end position="629"/>
    </location>
</feature>
<proteinExistence type="predicted"/>
<dbReference type="NCBIfam" id="TIGR00756">
    <property type="entry name" value="PPR"/>
    <property type="match status" value="4"/>
</dbReference>
<accession>A0A835V1T2</accession>
<dbReference type="Pfam" id="PF01535">
    <property type="entry name" value="PPR"/>
    <property type="match status" value="1"/>
</dbReference>
<comment type="caution">
    <text evidence="4">The sequence shown here is derived from an EMBL/GenBank/DDBJ whole genome shotgun (WGS) entry which is preliminary data.</text>
</comment>
<evidence type="ECO:0000256" key="1">
    <source>
        <dbReference type="ARBA" id="ARBA00022737"/>
    </source>
</evidence>
<name>A0A835V1T2_VANPL</name>
<feature type="repeat" description="PPR" evidence="2">
    <location>
        <begin position="489"/>
        <end position="523"/>
    </location>
</feature>
<dbReference type="Gene3D" id="1.25.40.10">
    <property type="entry name" value="Tetratricopeptide repeat domain"/>
    <property type="match status" value="4"/>
</dbReference>
<keyword evidence="5" id="KW-1185">Reference proteome</keyword>
<dbReference type="Pfam" id="PF17177">
    <property type="entry name" value="PPR_long"/>
    <property type="match status" value="1"/>
</dbReference>
<dbReference type="Pfam" id="PF13041">
    <property type="entry name" value="PPR_2"/>
    <property type="match status" value="1"/>
</dbReference>
<protein>
    <recommendedName>
        <fullName evidence="3">PROP1-like PPR domain-containing protein</fullName>
    </recommendedName>
</protein>
<feature type="repeat" description="PPR" evidence="2">
    <location>
        <begin position="180"/>
        <end position="214"/>
    </location>
</feature>
<evidence type="ECO:0000256" key="2">
    <source>
        <dbReference type="PROSITE-ProRule" id="PRU00708"/>
    </source>
</evidence>
<dbReference type="Proteomes" id="UP000636800">
    <property type="component" value="Chromosome 5"/>
</dbReference>
<dbReference type="OrthoDB" id="4062651at2759"/>
<feature type="repeat" description="PPR" evidence="2">
    <location>
        <begin position="559"/>
        <end position="593"/>
    </location>
</feature>
<feature type="repeat" description="PPR" evidence="2">
    <location>
        <begin position="454"/>
        <end position="488"/>
    </location>
</feature>
<dbReference type="PANTHER" id="PTHR47940">
    <property type="entry name" value="OS12G0283900 PROTEIN"/>
    <property type="match status" value="1"/>
</dbReference>
<dbReference type="InterPro" id="IPR011990">
    <property type="entry name" value="TPR-like_helical_dom_sf"/>
</dbReference>
<evidence type="ECO:0000313" key="5">
    <source>
        <dbReference type="Proteomes" id="UP000636800"/>
    </source>
</evidence>
<dbReference type="AlphaFoldDB" id="A0A835V1T2"/>
<dbReference type="EMBL" id="JADCNL010000005">
    <property type="protein sequence ID" value="KAG0479966.1"/>
    <property type="molecule type" value="Genomic_DNA"/>
</dbReference>
<dbReference type="InterPro" id="IPR002885">
    <property type="entry name" value="PPR_rpt"/>
</dbReference>
<reference evidence="4 5" key="1">
    <citation type="journal article" date="2020" name="Nat. Food">
        <title>A phased Vanilla planifolia genome enables genetic improvement of flavour and production.</title>
        <authorList>
            <person name="Hasing T."/>
            <person name="Tang H."/>
            <person name="Brym M."/>
            <person name="Khazi F."/>
            <person name="Huang T."/>
            <person name="Chambers A.H."/>
        </authorList>
    </citation>
    <scope>NUCLEOTIDE SEQUENCE [LARGE SCALE GENOMIC DNA]</scope>
    <source>
        <tissue evidence="4">Leaf</tissue>
    </source>
</reference>